<evidence type="ECO:0000313" key="4">
    <source>
        <dbReference type="Proteomes" id="UP000063429"/>
    </source>
</evidence>
<keyword evidence="1" id="KW-0472">Membrane</keyword>
<dbReference type="InterPro" id="IPR000160">
    <property type="entry name" value="GGDEF_dom"/>
</dbReference>
<keyword evidence="1" id="KW-1133">Transmembrane helix</keyword>
<keyword evidence="4" id="KW-1185">Reference proteome</keyword>
<reference evidence="4" key="1">
    <citation type="journal article" date="2015" name="Genome Announc.">
        <title>Complete Genome Sequence of Herbaspirillum hiltneri N3 (DSM 17495), Isolated from Surface-Sterilized Wheat Roots.</title>
        <authorList>
            <person name="Guizelini D."/>
            <person name="Saizaki P.M."/>
            <person name="Coimbra N.A."/>
            <person name="Weiss V.A."/>
            <person name="Faoro H."/>
            <person name="Sfeir M.Z."/>
            <person name="Baura V.A."/>
            <person name="Monteiro R.A."/>
            <person name="Chubatsu L.S."/>
            <person name="Souza E.M."/>
            <person name="Cruz L.M."/>
            <person name="Pedrosa F.O."/>
            <person name="Raittz R.T."/>
            <person name="Marchaukoski J.N."/>
            <person name="Steffens M.B."/>
        </authorList>
    </citation>
    <scope>NUCLEOTIDE SEQUENCE [LARGE SCALE GENOMIC DNA]</scope>
    <source>
        <strain evidence="4">N3</strain>
    </source>
</reference>
<dbReference type="PROSITE" id="PS50887">
    <property type="entry name" value="GGDEF"/>
    <property type="match status" value="1"/>
</dbReference>
<gene>
    <name evidence="3" type="ORF">F506_13390</name>
</gene>
<feature type="domain" description="GGDEF" evidence="2">
    <location>
        <begin position="320"/>
        <end position="454"/>
    </location>
</feature>
<proteinExistence type="predicted"/>
<dbReference type="SMART" id="SM00267">
    <property type="entry name" value="GGDEF"/>
    <property type="match status" value="1"/>
</dbReference>
<dbReference type="SUPFAM" id="SSF55073">
    <property type="entry name" value="Nucleotide cyclase"/>
    <property type="match status" value="1"/>
</dbReference>
<keyword evidence="1" id="KW-0812">Transmembrane</keyword>
<dbReference type="PANTHER" id="PTHR46663">
    <property type="entry name" value="DIGUANYLATE CYCLASE DGCT-RELATED"/>
    <property type="match status" value="1"/>
</dbReference>
<dbReference type="Pfam" id="PF00990">
    <property type="entry name" value="GGDEF"/>
    <property type="match status" value="1"/>
</dbReference>
<dbReference type="NCBIfam" id="TIGR00254">
    <property type="entry name" value="GGDEF"/>
    <property type="match status" value="1"/>
</dbReference>
<evidence type="ECO:0000259" key="2">
    <source>
        <dbReference type="PROSITE" id="PS50887"/>
    </source>
</evidence>
<dbReference type="PANTHER" id="PTHR46663:SF2">
    <property type="entry name" value="GGDEF DOMAIN-CONTAINING PROTEIN"/>
    <property type="match status" value="1"/>
</dbReference>
<dbReference type="InterPro" id="IPR052163">
    <property type="entry name" value="DGC-Regulatory_Protein"/>
</dbReference>
<dbReference type="EMBL" id="CP011409">
    <property type="protein sequence ID" value="AKZ65361.1"/>
    <property type="molecule type" value="Genomic_DNA"/>
</dbReference>
<evidence type="ECO:0000256" key="1">
    <source>
        <dbReference type="SAM" id="Phobius"/>
    </source>
</evidence>
<accession>A0ABN4I6W8</accession>
<dbReference type="InterPro" id="IPR029787">
    <property type="entry name" value="Nucleotide_cyclase"/>
</dbReference>
<dbReference type="Gene3D" id="3.30.70.270">
    <property type="match status" value="1"/>
</dbReference>
<dbReference type="InterPro" id="IPR043128">
    <property type="entry name" value="Rev_trsase/Diguanyl_cyclase"/>
</dbReference>
<evidence type="ECO:0000313" key="3">
    <source>
        <dbReference type="EMBL" id="AKZ65361.1"/>
    </source>
</evidence>
<name>A0ABN4I6W8_9BURK</name>
<sequence>MTHVASEKKLAVESASSESHNMAAIMAANLNDRLSRAGQYAAVGSKVLDGDASAAEYLGLLFNGDSAYVRAAVFDAQMRLRYSSAGLPEESEFARLLERAYPQAAAGAEAPEAGTILFGKTDSHNWRMPMLIALQAPKSGARGYLVAILDLGRFLHDYQQIGDGYLIAVNGGTGAPLVALNDRRLLVGDNSAAFTSASSVTNLQKLSAYPLSVSVTIDPDAIVSDLTRSHYEYVRYAIVISIAVVTLTLILIGISYHRKKLYERLARSEREKICLIEQLEKEKTRAYQLASHDYLTGIPNRMLFSELAGAELSRAKRSPNLYALFFIDLDGFKPINDTLGHAVGDLLLKAVAQRLCASLREYDLVARLGGDEFVVLLSDIKYQSQIADIADKLIKTVGAPYLNLGGHEVGTSLSIGIALYPDDGHTVDELLSKADAAMYAAKKAGKGAYRFHDSSVHSGLPGRLPSTVTRYLSA</sequence>
<organism evidence="3 4">
    <name type="scientific">Herbaspirillum hiltneri N3</name>
    <dbReference type="NCBI Taxonomy" id="1262470"/>
    <lineage>
        <taxon>Bacteria</taxon>
        <taxon>Pseudomonadati</taxon>
        <taxon>Pseudomonadota</taxon>
        <taxon>Betaproteobacteria</taxon>
        <taxon>Burkholderiales</taxon>
        <taxon>Oxalobacteraceae</taxon>
        <taxon>Herbaspirillum</taxon>
    </lineage>
</organism>
<feature type="transmembrane region" description="Helical" evidence="1">
    <location>
        <begin position="233"/>
        <end position="254"/>
    </location>
</feature>
<dbReference type="CDD" id="cd01949">
    <property type="entry name" value="GGDEF"/>
    <property type="match status" value="1"/>
</dbReference>
<protein>
    <submittedName>
        <fullName evidence="3">Diguanylate cyclase</fullName>
    </submittedName>
</protein>
<dbReference type="Proteomes" id="UP000063429">
    <property type="component" value="Chromosome"/>
</dbReference>